<evidence type="ECO:0000256" key="9">
    <source>
        <dbReference type="ARBA" id="ARBA00047899"/>
    </source>
</evidence>
<dbReference type="GO" id="GO:0005524">
    <property type="term" value="F:ATP binding"/>
    <property type="evidence" value="ECO:0007669"/>
    <property type="project" value="UniProtKB-UniRule"/>
</dbReference>
<evidence type="ECO:0000256" key="2">
    <source>
        <dbReference type="ARBA" id="ARBA00012513"/>
    </source>
</evidence>
<dbReference type="InterPro" id="IPR011009">
    <property type="entry name" value="Kinase-like_dom_sf"/>
</dbReference>
<dbReference type="Pfam" id="PF00069">
    <property type="entry name" value="Pkinase"/>
    <property type="match status" value="1"/>
</dbReference>
<keyword evidence="3" id="KW-0723">Serine/threonine-protein kinase</keyword>
<dbReference type="PANTHER" id="PTHR24351">
    <property type="entry name" value="RIBOSOMAL PROTEIN S6 KINASE"/>
    <property type="match status" value="1"/>
</dbReference>
<keyword evidence="4" id="KW-0597">Phosphoprotein</keyword>
<evidence type="ECO:0000256" key="6">
    <source>
        <dbReference type="ARBA" id="ARBA00022741"/>
    </source>
</evidence>
<evidence type="ECO:0000256" key="5">
    <source>
        <dbReference type="ARBA" id="ARBA00022679"/>
    </source>
</evidence>
<feature type="region of interest" description="Disordered" evidence="12">
    <location>
        <begin position="1"/>
        <end position="21"/>
    </location>
</feature>
<dbReference type="PROSITE" id="PS50011">
    <property type="entry name" value="PROTEIN_KINASE_DOM"/>
    <property type="match status" value="1"/>
</dbReference>
<keyword evidence="5" id="KW-0808">Transferase</keyword>
<dbReference type="EMBL" id="OA565796">
    <property type="protein sequence ID" value="CAD7197714.1"/>
    <property type="molecule type" value="Genomic_DNA"/>
</dbReference>
<dbReference type="SMART" id="SM00133">
    <property type="entry name" value="S_TK_X"/>
    <property type="match status" value="1"/>
</dbReference>
<evidence type="ECO:0000259" key="13">
    <source>
        <dbReference type="PROSITE" id="PS50011"/>
    </source>
</evidence>
<dbReference type="InterPro" id="IPR017892">
    <property type="entry name" value="Pkinase_C"/>
</dbReference>
<evidence type="ECO:0000256" key="1">
    <source>
        <dbReference type="ARBA" id="ARBA00009804"/>
    </source>
</evidence>
<name>A0A7R8Z693_TIMDO</name>
<reference evidence="15" key="1">
    <citation type="submission" date="2020-11" db="EMBL/GenBank/DDBJ databases">
        <authorList>
            <person name="Tran Van P."/>
        </authorList>
    </citation>
    <scope>NUCLEOTIDE SEQUENCE</scope>
</reference>
<proteinExistence type="inferred from homology"/>
<evidence type="ECO:0000259" key="14">
    <source>
        <dbReference type="PROSITE" id="PS51285"/>
    </source>
</evidence>
<protein>
    <recommendedName>
        <fullName evidence="2">non-specific serine/threonine protein kinase</fullName>
        <ecNumber evidence="2">2.7.11.1</ecNumber>
    </recommendedName>
</protein>
<dbReference type="GO" id="GO:0004674">
    <property type="term" value="F:protein serine/threonine kinase activity"/>
    <property type="evidence" value="ECO:0007669"/>
    <property type="project" value="UniProtKB-KW"/>
</dbReference>
<dbReference type="PROSITE" id="PS00107">
    <property type="entry name" value="PROTEIN_KINASE_ATP"/>
    <property type="match status" value="1"/>
</dbReference>
<dbReference type="InterPro" id="IPR017441">
    <property type="entry name" value="Protein_kinase_ATP_BS"/>
</dbReference>
<feature type="binding site" evidence="11">
    <location>
        <position position="100"/>
    </location>
    <ligand>
        <name>ATP</name>
        <dbReference type="ChEBI" id="CHEBI:30616"/>
    </ligand>
</feature>
<accession>A0A7R8Z693</accession>
<evidence type="ECO:0000256" key="8">
    <source>
        <dbReference type="ARBA" id="ARBA00022840"/>
    </source>
</evidence>
<keyword evidence="6 11" id="KW-0547">Nucleotide-binding</keyword>
<comment type="similarity">
    <text evidence="1">Belongs to the protein kinase superfamily. AGC Ser/Thr protein kinase family. S6 kinase subfamily.</text>
</comment>
<organism evidence="15">
    <name type="scientific">Timema douglasi</name>
    <name type="common">Walking stick</name>
    <dbReference type="NCBI Taxonomy" id="61478"/>
    <lineage>
        <taxon>Eukaryota</taxon>
        <taxon>Metazoa</taxon>
        <taxon>Ecdysozoa</taxon>
        <taxon>Arthropoda</taxon>
        <taxon>Hexapoda</taxon>
        <taxon>Insecta</taxon>
        <taxon>Pterygota</taxon>
        <taxon>Neoptera</taxon>
        <taxon>Polyneoptera</taxon>
        <taxon>Phasmatodea</taxon>
        <taxon>Timematodea</taxon>
        <taxon>Timematoidea</taxon>
        <taxon>Timematidae</taxon>
        <taxon>Timema</taxon>
    </lineage>
</organism>
<dbReference type="FunFam" id="3.30.200.20:FF:000686">
    <property type="entry name" value="Ribosomal protein S6 kinase"/>
    <property type="match status" value="1"/>
</dbReference>
<dbReference type="InterPro" id="IPR000961">
    <property type="entry name" value="AGC-kinase_C"/>
</dbReference>
<keyword evidence="7" id="KW-0418">Kinase</keyword>
<keyword evidence="8 11" id="KW-0067">ATP-binding</keyword>
<dbReference type="EC" id="2.7.11.1" evidence="2"/>
<dbReference type="Gene3D" id="3.30.200.20">
    <property type="entry name" value="Phosphorylase Kinase, domain 1"/>
    <property type="match status" value="2"/>
</dbReference>
<dbReference type="InterPro" id="IPR000719">
    <property type="entry name" value="Prot_kinase_dom"/>
</dbReference>
<feature type="domain" description="AGC-kinase C-terminal" evidence="14">
    <location>
        <begin position="287"/>
        <end position="357"/>
    </location>
</feature>
<evidence type="ECO:0000256" key="11">
    <source>
        <dbReference type="PROSITE-ProRule" id="PRU10141"/>
    </source>
</evidence>
<dbReference type="Gene3D" id="1.10.510.10">
    <property type="entry name" value="Transferase(Phosphotransferase) domain 1"/>
    <property type="match status" value="2"/>
</dbReference>
<sequence length="453" mass="50771">MAGVFDIDIDNPDVNQDDSDDDAIDLEEGDYDQDPNVNAIIDSEDCETVQLSEQNVNTGKEKTGPQDFELRKVLGKGGYGKVFQVRKVTGQDSGTIFAMKVLRKASIVRNQKDTAHTKAERNILEAVKHPFIVDLIYAFQTGGKLYLILEYLSGGELFMHLEREGIFLEDTACFYLSEIILALEHLHIQGIIYRAPEILTRSGHGKAVDWWSLGALMYDMLTGAPPFTAENRKKTIEKILKGKLNLPPYLTPDARDLIRKLLKRQVSQRLGSALGDGEAIKVHPFFKHISWADVVSRKLEPPFKPSLSSEDDVSQFDTKFTKQTPIDSPDESTLSESANMVFQGFTYVAPSVLEEMYKPPRIVKARSPRKSAFPPPSMRNPFSPRHHLSPAGFAFSHHARDFPMGTPLGASCQEEMMEVQVQGLPHVYGLTPFCIHTPSRYKPNDATFQLNNS</sequence>
<dbReference type="PROSITE" id="PS51285">
    <property type="entry name" value="AGC_KINASE_CTER"/>
    <property type="match status" value="1"/>
</dbReference>
<evidence type="ECO:0000256" key="12">
    <source>
        <dbReference type="SAM" id="MobiDB-lite"/>
    </source>
</evidence>
<dbReference type="AlphaFoldDB" id="A0A7R8Z693"/>
<evidence type="ECO:0000313" key="15">
    <source>
        <dbReference type="EMBL" id="CAD7197714.1"/>
    </source>
</evidence>
<feature type="compositionally biased region" description="Acidic residues" evidence="12">
    <location>
        <begin position="7"/>
        <end position="21"/>
    </location>
</feature>
<evidence type="ECO:0000256" key="3">
    <source>
        <dbReference type="ARBA" id="ARBA00022527"/>
    </source>
</evidence>
<gene>
    <name evidence="15" type="ORF">TDIB3V08_LOCUS4016</name>
</gene>
<feature type="domain" description="Protein kinase" evidence="13">
    <location>
        <begin position="68"/>
        <end position="286"/>
    </location>
</feature>
<comment type="catalytic activity">
    <reaction evidence="9">
        <text>L-threonyl-[protein] + ATP = O-phospho-L-threonyl-[protein] + ADP + H(+)</text>
        <dbReference type="Rhea" id="RHEA:46608"/>
        <dbReference type="Rhea" id="RHEA-COMP:11060"/>
        <dbReference type="Rhea" id="RHEA-COMP:11605"/>
        <dbReference type="ChEBI" id="CHEBI:15378"/>
        <dbReference type="ChEBI" id="CHEBI:30013"/>
        <dbReference type="ChEBI" id="CHEBI:30616"/>
        <dbReference type="ChEBI" id="CHEBI:61977"/>
        <dbReference type="ChEBI" id="CHEBI:456216"/>
        <dbReference type="EC" id="2.7.11.1"/>
    </reaction>
</comment>
<comment type="catalytic activity">
    <reaction evidence="10">
        <text>L-seryl-[protein] + ATP = O-phospho-L-seryl-[protein] + ADP + H(+)</text>
        <dbReference type="Rhea" id="RHEA:17989"/>
        <dbReference type="Rhea" id="RHEA-COMP:9863"/>
        <dbReference type="Rhea" id="RHEA-COMP:11604"/>
        <dbReference type="ChEBI" id="CHEBI:15378"/>
        <dbReference type="ChEBI" id="CHEBI:29999"/>
        <dbReference type="ChEBI" id="CHEBI:30616"/>
        <dbReference type="ChEBI" id="CHEBI:83421"/>
        <dbReference type="ChEBI" id="CHEBI:456216"/>
        <dbReference type="EC" id="2.7.11.1"/>
    </reaction>
</comment>
<dbReference type="Pfam" id="PF00433">
    <property type="entry name" value="Pkinase_C"/>
    <property type="match status" value="1"/>
</dbReference>
<evidence type="ECO:0000256" key="10">
    <source>
        <dbReference type="ARBA" id="ARBA00048679"/>
    </source>
</evidence>
<evidence type="ECO:0000256" key="7">
    <source>
        <dbReference type="ARBA" id="ARBA00022777"/>
    </source>
</evidence>
<dbReference type="SUPFAM" id="SSF56112">
    <property type="entry name" value="Protein kinase-like (PK-like)"/>
    <property type="match status" value="1"/>
</dbReference>
<evidence type="ECO:0000256" key="4">
    <source>
        <dbReference type="ARBA" id="ARBA00022553"/>
    </source>
</evidence>